<dbReference type="Gene3D" id="3.40.630.10">
    <property type="entry name" value="Zn peptidases"/>
    <property type="match status" value="1"/>
</dbReference>
<dbReference type="EC" id="3.4.17.11" evidence="4"/>
<dbReference type="AlphaFoldDB" id="A0A644WZP1"/>
<dbReference type="InterPro" id="IPR011650">
    <property type="entry name" value="Peptidase_M20_dimer"/>
</dbReference>
<dbReference type="GO" id="GO:0046872">
    <property type="term" value="F:metal ion binding"/>
    <property type="evidence" value="ECO:0007669"/>
    <property type="project" value="UniProtKB-KW"/>
</dbReference>
<dbReference type="CDD" id="cd03885">
    <property type="entry name" value="M20_CPDG2"/>
    <property type="match status" value="1"/>
</dbReference>
<sequence length="380" mass="41979">MIKFDLEKYLSDLEYLVNIDSNASDKQGVEKIATFFKQKFSKDGWFIKEYYANLLLGPCVEISNTQDDQYDLLLLGHMDTVFEVGTAAQRPFKILGGRAYGPGVTDMKSGDLMGAYVIEGMANQQILAPLKVCLALNPEEEKGSKFVRKWLEDLARKSKYVIVLEHARGANEHVQERKGLGRYTFKFQGIAAHAGNNPELGRSAITEMAYWIGKLTDLTDLPEGFTINIGTVAGGEAANIVASEANMVVDLRLVRLEQEKKFNDCIIRLKEHAKAKEVKIEVSGGITRPPMFVTLKTEEFMTLVNSVSENLAMPCKWCKAGGGSDGNFSAALGIPTIDGFGPLGGSAHTDKEYLEVEAIEPAAKLLLEIIKTLRQKLYNL</sequence>
<protein>
    <submittedName>
        <fullName evidence="4">Carboxypeptidase G2</fullName>
        <ecNumber evidence="4">3.4.17.11</ecNumber>
    </submittedName>
</protein>
<proteinExistence type="predicted"/>
<accession>A0A644WZP1</accession>
<name>A0A644WZP1_9ZZZZ</name>
<dbReference type="PIRSF" id="PIRSF037238">
    <property type="entry name" value="Carboxypeptidase_G2"/>
    <property type="match status" value="1"/>
</dbReference>
<evidence type="ECO:0000259" key="3">
    <source>
        <dbReference type="Pfam" id="PF07687"/>
    </source>
</evidence>
<dbReference type="PANTHER" id="PTHR43808:SF9">
    <property type="entry name" value="BLL0789 PROTEIN"/>
    <property type="match status" value="1"/>
</dbReference>
<reference evidence="4" key="1">
    <citation type="submission" date="2019-08" db="EMBL/GenBank/DDBJ databases">
        <authorList>
            <person name="Kucharzyk K."/>
            <person name="Murdoch R.W."/>
            <person name="Higgins S."/>
            <person name="Loffler F."/>
        </authorList>
    </citation>
    <scope>NUCLEOTIDE SEQUENCE</scope>
</reference>
<dbReference type="InterPro" id="IPR036264">
    <property type="entry name" value="Bact_exopeptidase_dim_dom"/>
</dbReference>
<feature type="domain" description="Peptidase M20 dimerisation" evidence="3">
    <location>
        <begin position="176"/>
        <end position="277"/>
    </location>
</feature>
<evidence type="ECO:0000256" key="1">
    <source>
        <dbReference type="ARBA" id="ARBA00022723"/>
    </source>
</evidence>
<dbReference type="InterPro" id="IPR017150">
    <property type="entry name" value="Pept_M20_glutamate_carboxypep"/>
</dbReference>
<evidence type="ECO:0000313" key="4">
    <source>
        <dbReference type="EMBL" id="MPM09177.1"/>
    </source>
</evidence>
<comment type="caution">
    <text evidence="4">The sequence shown here is derived from an EMBL/GenBank/DDBJ whole genome shotgun (WGS) entry which is preliminary data.</text>
</comment>
<gene>
    <name evidence="4" type="primary">cpg2_7</name>
    <name evidence="4" type="ORF">SDC9_55493</name>
</gene>
<dbReference type="SUPFAM" id="SSF53187">
    <property type="entry name" value="Zn-dependent exopeptidases"/>
    <property type="match status" value="1"/>
</dbReference>
<dbReference type="Pfam" id="PF01546">
    <property type="entry name" value="Peptidase_M20"/>
    <property type="match status" value="1"/>
</dbReference>
<keyword evidence="4" id="KW-0121">Carboxypeptidase</keyword>
<keyword evidence="1" id="KW-0479">Metal-binding</keyword>
<dbReference type="Gene3D" id="3.30.70.360">
    <property type="match status" value="1"/>
</dbReference>
<organism evidence="4">
    <name type="scientific">bioreactor metagenome</name>
    <dbReference type="NCBI Taxonomy" id="1076179"/>
    <lineage>
        <taxon>unclassified sequences</taxon>
        <taxon>metagenomes</taxon>
        <taxon>ecological metagenomes</taxon>
    </lineage>
</organism>
<evidence type="ECO:0000256" key="2">
    <source>
        <dbReference type="ARBA" id="ARBA00022801"/>
    </source>
</evidence>
<keyword evidence="2 4" id="KW-0378">Hydrolase</keyword>
<dbReference type="Pfam" id="PF07687">
    <property type="entry name" value="M20_dimer"/>
    <property type="match status" value="1"/>
</dbReference>
<dbReference type="PANTHER" id="PTHR43808">
    <property type="entry name" value="ACETYLORNITHINE DEACETYLASE"/>
    <property type="match status" value="1"/>
</dbReference>
<dbReference type="InterPro" id="IPR050072">
    <property type="entry name" value="Peptidase_M20A"/>
</dbReference>
<dbReference type="InterPro" id="IPR002933">
    <property type="entry name" value="Peptidase_M20"/>
</dbReference>
<keyword evidence="4" id="KW-0645">Protease</keyword>
<dbReference type="EMBL" id="VSSQ01001538">
    <property type="protein sequence ID" value="MPM09177.1"/>
    <property type="molecule type" value="Genomic_DNA"/>
</dbReference>
<dbReference type="SUPFAM" id="SSF55031">
    <property type="entry name" value="Bacterial exopeptidase dimerisation domain"/>
    <property type="match status" value="1"/>
</dbReference>
<dbReference type="GO" id="GO:0004180">
    <property type="term" value="F:carboxypeptidase activity"/>
    <property type="evidence" value="ECO:0007669"/>
    <property type="project" value="UniProtKB-KW"/>
</dbReference>